<accession>A0ACD3AUX2</accession>
<sequence>MTTGPLHYNSLHNTFVTSVDFPLSKYQDTSIHSLSGCSSKGFDPQLLPAPISIVSPIVSFPTTKHLLPHSHIHTPSLLCIPCTSSFTPTSLPSQNILPMAILYGEMAYGWLVYDNKQIVWLPGHLRSSLLGYDFLCISQNPLKRHSFFDWTSFVHGDQWTSIWKGNPNTN</sequence>
<name>A0ACD3AUX2_9AGAR</name>
<proteinExistence type="predicted"/>
<evidence type="ECO:0000313" key="2">
    <source>
        <dbReference type="Proteomes" id="UP000308600"/>
    </source>
</evidence>
<dbReference type="EMBL" id="ML208337">
    <property type="protein sequence ID" value="TFK69079.1"/>
    <property type="molecule type" value="Genomic_DNA"/>
</dbReference>
<protein>
    <submittedName>
        <fullName evidence="1">Uncharacterized protein</fullName>
    </submittedName>
</protein>
<gene>
    <name evidence="1" type="ORF">BDN72DRAFT_897549</name>
</gene>
<keyword evidence="2" id="KW-1185">Reference proteome</keyword>
<evidence type="ECO:0000313" key="1">
    <source>
        <dbReference type="EMBL" id="TFK69079.1"/>
    </source>
</evidence>
<reference evidence="1 2" key="1">
    <citation type="journal article" date="2019" name="Nat. Ecol. Evol.">
        <title>Megaphylogeny resolves global patterns of mushroom evolution.</title>
        <authorList>
            <person name="Varga T."/>
            <person name="Krizsan K."/>
            <person name="Foldi C."/>
            <person name="Dima B."/>
            <person name="Sanchez-Garcia M."/>
            <person name="Sanchez-Ramirez S."/>
            <person name="Szollosi G.J."/>
            <person name="Szarkandi J.G."/>
            <person name="Papp V."/>
            <person name="Albert L."/>
            <person name="Andreopoulos W."/>
            <person name="Angelini C."/>
            <person name="Antonin V."/>
            <person name="Barry K.W."/>
            <person name="Bougher N.L."/>
            <person name="Buchanan P."/>
            <person name="Buyck B."/>
            <person name="Bense V."/>
            <person name="Catcheside P."/>
            <person name="Chovatia M."/>
            <person name="Cooper J."/>
            <person name="Damon W."/>
            <person name="Desjardin D."/>
            <person name="Finy P."/>
            <person name="Geml J."/>
            <person name="Haridas S."/>
            <person name="Hughes K."/>
            <person name="Justo A."/>
            <person name="Karasinski D."/>
            <person name="Kautmanova I."/>
            <person name="Kiss B."/>
            <person name="Kocsube S."/>
            <person name="Kotiranta H."/>
            <person name="LaButti K.M."/>
            <person name="Lechner B.E."/>
            <person name="Liimatainen K."/>
            <person name="Lipzen A."/>
            <person name="Lukacs Z."/>
            <person name="Mihaltcheva S."/>
            <person name="Morgado L.N."/>
            <person name="Niskanen T."/>
            <person name="Noordeloos M.E."/>
            <person name="Ohm R.A."/>
            <person name="Ortiz-Santana B."/>
            <person name="Ovrebo C."/>
            <person name="Racz N."/>
            <person name="Riley R."/>
            <person name="Savchenko A."/>
            <person name="Shiryaev A."/>
            <person name="Soop K."/>
            <person name="Spirin V."/>
            <person name="Szebenyi C."/>
            <person name="Tomsovsky M."/>
            <person name="Tulloss R.E."/>
            <person name="Uehling J."/>
            <person name="Grigoriev I.V."/>
            <person name="Vagvolgyi C."/>
            <person name="Papp T."/>
            <person name="Martin F.M."/>
            <person name="Miettinen O."/>
            <person name="Hibbett D.S."/>
            <person name="Nagy L.G."/>
        </authorList>
    </citation>
    <scope>NUCLEOTIDE SEQUENCE [LARGE SCALE GENOMIC DNA]</scope>
    <source>
        <strain evidence="1 2">NL-1719</strain>
    </source>
</reference>
<dbReference type="Proteomes" id="UP000308600">
    <property type="component" value="Unassembled WGS sequence"/>
</dbReference>
<organism evidence="1 2">
    <name type="scientific">Pluteus cervinus</name>
    <dbReference type="NCBI Taxonomy" id="181527"/>
    <lineage>
        <taxon>Eukaryota</taxon>
        <taxon>Fungi</taxon>
        <taxon>Dikarya</taxon>
        <taxon>Basidiomycota</taxon>
        <taxon>Agaricomycotina</taxon>
        <taxon>Agaricomycetes</taxon>
        <taxon>Agaricomycetidae</taxon>
        <taxon>Agaricales</taxon>
        <taxon>Pluteineae</taxon>
        <taxon>Pluteaceae</taxon>
        <taxon>Pluteus</taxon>
    </lineage>
</organism>